<accession>A0ABX7JSX9</accession>
<evidence type="ECO:0000256" key="1">
    <source>
        <dbReference type="SAM" id="MobiDB-lite"/>
    </source>
</evidence>
<dbReference type="Proteomes" id="UP000663249">
    <property type="component" value="Chromosome"/>
</dbReference>
<evidence type="ECO:0000313" key="3">
    <source>
        <dbReference type="Proteomes" id="UP000663249"/>
    </source>
</evidence>
<keyword evidence="3" id="KW-1185">Reference proteome</keyword>
<gene>
    <name evidence="2" type="ORF">JTY93_19585</name>
</gene>
<evidence type="ECO:0000313" key="2">
    <source>
        <dbReference type="EMBL" id="QSB38450.1"/>
    </source>
</evidence>
<name>A0ABX7JSX9_9PSED</name>
<sequence>MIGDINDAILRLKSDAGDLPFTGYLTNAHVEDPPSVKGEIWRHIRAEPSGKFADGHRVETSRMVEIEVRGESMWVVTEQGSRYGILSISPIGWIYFSSILCINERLNPAPAQTPRFIMDLQAVDSPLPELRGLRMRSPKQPDPAAVANSSSIRRVLDPSAQPPEVESTERLIEALKRNGVRFVTH</sequence>
<proteinExistence type="predicted"/>
<reference evidence="2 3" key="1">
    <citation type="submission" date="2021-02" db="EMBL/GenBank/DDBJ databases">
        <title>Genomic and phenotypic characterization of Pseudomonas hygromyciniae, a novel bacterial species discovered from a commercially purchased antibiotic vial.</title>
        <authorList>
            <person name="Turner T.L."/>
            <person name="Mitra S.D."/>
            <person name="Kochan T.J."/>
            <person name="Pincus N.B."/>
            <person name="Lebrun-Corbin M."/>
            <person name="Cheung B."/>
            <person name="Gatesy S.W."/>
            <person name="Afzal T."/>
            <person name="Ozer E.A."/>
            <person name="Hauser A.R."/>
        </authorList>
    </citation>
    <scope>NUCLEOTIDE SEQUENCE [LARGE SCALE GENOMIC DNA]</scope>
    <source>
        <strain evidence="2 3">SDM007</strain>
    </source>
</reference>
<organism evidence="2 3">
    <name type="scientific">Pseudomonas hygromyciniae</name>
    <dbReference type="NCBI Taxonomy" id="2812000"/>
    <lineage>
        <taxon>Bacteria</taxon>
        <taxon>Pseudomonadati</taxon>
        <taxon>Pseudomonadota</taxon>
        <taxon>Gammaproteobacteria</taxon>
        <taxon>Pseudomonadales</taxon>
        <taxon>Pseudomonadaceae</taxon>
        <taxon>Pseudomonas</taxon>
    </lineage>
</organism>
<feature type="region of interest" description="Disordered" evidence="1">
    <location>
        <begin position="134"/>
        <end position="164"/>
    </location>
</feature>
<dbReference type="EMBL" id="CP070506">
    <property type="protein sequence ID" value="QSB38450.1"/>
    <property type="molecule type" value="Genomic_DNA"/>
</dbReference>
<dbReference type="RefSeq" id="WP_205479359.1">
    <property type="nucleotide sequence ID" value="NZ_CP070506.1"/>
</dbReference>
<protein>
    <submittedName>
        <fullName evidence="2">Uncharacterized protein</fullName>
    </submittedName>
</protein>